<dbReference type="CDD" id="cd01490">
    <property type="entry name" value="Ube1_repeat2"/>
    <property type="match status" value="1"/>
</dbReference>
<evidence type="ECO:0000256" key="9">
    <source>
        <dbReference type="ARBA" id="ARBA00022840"/>
    </source>
</evidence>
<dbReference type="Gene3D" id="3.40.50.720">
    <property type="entry name" value="NAD(P)-binding Rossmann-like Domain"/>
    <property type="match status" value="1"/>
</dbReference>
<dbReference type="Pfam" id="PF16191">
    <property type="entry name" value="E1_4HB"/>
    <property type="match status" value="1"/>
</dbReference>
<evidence type="ECO:0000256" key="2">
    <source>
        <dbReference type="ARBA" id="ARBA00004906"/>
    </source>
</evidence>
<dbReference type="EC" id="6.2.1.45" evidence="5"/>
<evidence type="ECO:0000256" key="11">
    <source>
        <dbReference type="PROSITE-ProRule" id="PRU10132"/>
    </source>
</evidence>
<dbReference type="SUPFAM" id="SSF69572">
    <property type="entry name" value="Activating enzymes of the ubiquitin-like proteins"/>
    <property type="match status" value="2"/>
</dbReference>
<comment type="subunit">
    <text evidence="4">Monomer.</text>
</comment>
<dbReference type="GO" id="GO:0031510">
    <property type="term" value="C:SUMO activating enzyme complex"/>
    <property type="evidence" value="ECO:0007669"/>
    <property type="project" value="TreeGrafter"/>
</dbReference>
<dbReference type="EMBL" id="CAJNOK010000130">
    <property type="protein sequence ID" value="CAF0731325.1"/>
    <property type="molecule type" value="Genomic_DNA"/>
</dbReference>
<dbReference type="Pfam" id="PF16190">
    <property type="entry name" value="E1_FCCH"/>
    <property type="match status" value="1"/>
</dbReference>
<dbReference type="GO" id="GO:0005524">
    <property type="term" value="F:ATP binding"/>
    <property type="evidence" value="ECO:0007669"/>
    <property type="project" value="UniProtKB-KW"/>
</dbReference>
<evidence type="ECO:0000256" key="1">
    <source>
        <dbReference type="ARBA" id="ARBA00000488"/>
    </source>
</evidence>
<evidence type="ECO:0000259" key="14">
    <source>
        <dbReference type="SMART" id="SM00985"/>
    </source>
</evidence>
<dbReference type="InterPro" id="IPR032420">
    <property type="entry name" value="E1_4HB"/>
</dbReference>
<dbReference type="Gene3D" id="3.10.290.60">
    <property type="entry name" value="Ubiquitin-activating enzyme E1, UFD domain"/>
    <property type="match status" value="1"/>
</dbReference>
<dbReference type="GO" id="GO:0004839">
    <property type="term" value="F:ubiquitin activating enzyme activity"/>
    <property type="evidence" value="ECO:0007669"/>
    <property type="project" value="UniProtKB-EC"/>
</dbReference>
<dbReference type="Gene3D" id="3.50.50.80">
    <property type="entry name" value="Ubiquitin-activating enzyme E1, inactive adenylation domain, subdomain 1"/>
    <property type="match status" value="1"/>
</dbReference>
<dbReference type="InterPro" id="IPR042063">
    <property type="entry name" value="Ubi_acti_E1_SCCH"/>
</dbReference>
<comment type="similarity">
    <text evidence="3 12">Belongs to the ubiquitin-activating E1 family.</text>
</comment>
<dbReference type="Proteomes" id="UP000677228">
    <property type="component" value="Unassembled WGS sequence"/>
</dbReference>
<comment type="caution">
    <text evidence="16">The sequence shown here is derived from an EMBL/GenBank/DDBJ whole genome shotgun (WGS) entry which is preliminary data.</text>
</comment>
<dbReference type="InterPro" id="IPR032418">
    <property type="entry name" value="E1_FCCH"/>
</dbReference>
<dbReference type="GO" id="GO:0019948">
    <property type="term" value="F:SUMO activating enzyme activity"/>
    <property type="evidence" value="ECO:0007669"/>
    <property type="project" value="TreeGrafter"/>
</dbReference>
<dbReference type="PANTHER" id="PTHR10953:SF4">
    <property type="entry name" value="UBIQUITIN-ACTIVATING ENZYME E1 C-TERMINAL DOMAIN-CONTAINING PROTEIN"/>
    <property type="match status" value="1"/>
</dbReference>
<feature type="compositionally biased region" description="Low complexity" evidence="13">
    <location>
        <begin position="80"/>
        <end position="102"/>
    </location>
</feature>
<dbReference type="Pfam" id="PF10585">
    <property type="entry name" value="UBA_E1_SCCH"/>
    <property type="match status" value="1"/>
</dbReference>
<dbReference type="InterPro" id="IPR035985">
    <property type="entry name" value="Ubiquitin-activating_enz"/>
</dbReference>
<dbReference type="PANTHER" id="PTHR10953">
    <property type="entry name" value="UBIQUITIN-ACTIVATING ENZYME E1"/>
    <property type="match status" value="1"/>
</dbReference>
<dbReference type="InterPro" id="IPR000594">
    <property type="entry name" value="ThiF_NAD_FAD-bd"/>
</dbReference>
<evidence type="ECO:0000256" key="8">
    <source>
        <dbReference type="ARBA" id="ARBA00022786"/>
    </source>
</evidence>
<comment type="catalytic activity">
    <reaction evidence="1">
        <text>ATP + ubiquitin + [E1 ubiquitin-activating enzyme]-L-cysteine = AMP + diphosphate + S-ubiquitinyl-[E1 ubiquitin-activating enzyme]-L-cysteine.</text>
        <dbReference type="EC" id="6.2.1.45"/>
    </reaction>
</comment>
<evidence type="ECO:0000256" key="5">
    <source>
        <dbReference type="ARBA" id="ARBA00012990"/>
    </source>
</evidence>
<dbReference type="InterPro" id="IPR045886">
    <property type="entry name" value="ThiF/MoeB/HesA"/>
</dbReference>
<dbReference type="InterPro" id="IPR042449">
    <property type="entry name" value="Ub-E1_IAD_1"/>
</dbReference>
<feature type="active site" description="Glycyl thioester intermediate" evidence="11">
    <location>
        <position position="713"/>
    </location>
</feature>
<evidence type="ECO:0000256" key="10">
    <source>
        <dbReference type="ARBA" id="ARBA00030371"/>
    </source>
</evidence>
<name>A0A8S2GHI0_9BILA</name>
<comment type="pathway">
    <text evidence="2">Protein modification; protein ubiquitination.</text>
</comment>
<dbReference type="PROSITE" id="PS00865">
    <property type="entry name" value="UBIQUITIN_ACTIVAT_2"/>
    <property type="match status" value="1"/>
</dbReference>
<dbReference type="InterPro" id="IPR033127">
    <property type="entry name" value="UBQ-activ_enz_E1_Cys_AS"/>
</dbReference>
<dbReference type="FunFam" id="1.10.10.2660:FF:000001">
    <property type="entry name" value="Ubiquitin-activating enzyme E1 1"/>
    <property type="match status" value="1"/>
</dbReference>
<dbReference type="InterPro" id="IPR038252">
    <property type="entry name" value="UBA_E1_C_sf"/>
</dbReference>
<dbReference type="FunFam" id="2.40.30.180:FF:000001">
    <property type="entry name" value="ubiquitin-like modifier-activating enzyme 1"/>
    <property type="match status" value="1"/>
</dbReference>
<dbReference type="AlphaFoldDB" id="A0A8S2GHI0"/>
<evidence type="ECO:0000313" key="17">
    <source>
        <dbReference type="Proteomes" id="UP000682733"/>
    </source>
</evidence>
<feature type="region of interest" description="Disordered" evidence="13">
    <location>
        <begin position="500"/>
        <end position="525"/>
    </location>
</feature>
<protein>
    <recommendedName>
        <fullName evidence="5">E1 ubiquitin-activating enzyme</fullName>
        <ecNumber evidence="5">6.2.1.45</ecNumber>
    </recommendedName>
    <alternativeName>
        <fullName evidence="10">Ubiquitin-activating enzyme E1</fullName>
    </alternativeName>
</protein>
<keyword evidence="9 12" id="KW-0067">ATP-binding</keyword>
<accession>A0A8S2GHI0</accession>
<evidence type="ECO:0000256" key="13">
    <source>
        <dbReference type="SAM" id="MobiDB-lite"/>
    </source>
</evidence>
<evidence type="ECO:0000256" key="12">
    <source>
        <dbReference type="RuleBase" id="RU000519"/>
    </source>
</evidence>
<dbReference type="Gene3D" id="3.40.50.12550">
    <property type="entry name" value="Ubiquitin-activating enzyme E1, inactive adenylation domain, subdomain 2"/>
    <property type="match status" value="1"/>
</dbReference>
<dbReference type="NCBIfam" id="TIGR01408">
    <property type="entry name" value="Ube1"/>
    <property type="match status" value="1"/>
</dbReference>
<dbReference type="InterPro" id="IPR018075">
    <property type="entry name" value="UBQ-activ_enz_E1"/>
</dbReference>
<dbReference type="Pfam" id="PF09358">
    <property type="entry name" value="E1_UFD"/>
    <property type="match status" value="1"/>
</dbReference>
<keyword evidence="6 12" id="KW-0436">Ligase</keyword>
<evidence type="ECO:0000256" key="6">
    <source>
        <dbReference type="ARBA" id="ARBA00022598"/>
    </source>
</evidence>
<reference evidence="16" key="1">
    <citation type="submission" date="2021-02" db="EMBL/GenBank/DDBJ databases">
        <authorList>
            <person name="Nowell W R."/>
        </authorList>
    </citation>
    <scope>NUCLEOTIDE SEQUENCE</scope>
</reference>
<proteinExistence type="inferred from homology"/>
<sequence>MSSDHLQQSSITTTTTTSTTITISSITKEISSEGDDHRLFDFPNPKRFKSSENGDDMSNNNNGIDAMDHTESGSHQNGFSNGNSNSMTNRTTTTTNQMTSTQVPVTPRDIDEGLYSRMLYVMGREAMQALSGSNVLISGMRGLGVEIAKNIVLGGVRSVVIHDCNSVTYADLSSQYFFTEADIGKNRAEASQKKLAELNNYVEVSYSSEELNAEYIQRKKINVFVLTEAVLDEQIKIGDYCHANNIKFVLADTKGLFGQIFCDFGEDFQVFDTTGENPIMQIVTEISNDNPGVVFLSADTRHGFEEGTYVTFSGVKGMTEVNGQEYKITVPSPYTFTIADTSAFGKYAGGGTVTEVKKPETMQFKSFSQSLSEPEMSICDFAKMYMPANLHLAFQALSAYRVKYNGLPKPWDDNDAEKFYELTKEINCKTPDKPITDELNKHVMHLFSKICTGDLCPIQAVIGGIAAQEVMKAVTGKFKPIKQFLYFDAIECLPENIFNPPSSDSTTTTTTTTTTSPTDVPSMKPVNKNSRYYSQTIVFGEEFQEKLAASKYFVVGSGAIGCEMLKNFAMMGIGCGKNGAIYVTDMDSIEKSNLNRQFLFRQWNIGQMKSKVAAEAIKQMNNTVNIQAFIERVDPETEKVYDDAFFEQLDGVVNALDNISARQYVDRRCVYYRKPLVDSGTLGTKASVQVVVPYLTESYSSTNDPPEPSVPMCTLRNFPFLIEHTIEWARDYFEGIFTNPVRLAQEYQKDQKAFSERLKKLTAYQKQEEINNVQRILGPDRPKSFPDCIKWARQIFQEQFHNTLVQLLFNFPRNQVTTKGERFWSGNKRCPHEIRFDPENKLHMDFIYAASTLCAEMYSIPPLKDRQEVKNYVSTIHIPEFKPRQGVTIHENDEQMKAHEIGGGSGENEAVELQQLLQKLPKLEDIANVQLKPLEFEKDDDTNFHIDFITATSNLRAENYEIDPADRSKTKQIAGRIIPAIATATAMVTGLVCLEVYKFLQQHKKIESYRNSFVNMALPFFGFSEPVPPKISKYLGNEFSLWDRFEVNGDMTVEELIEYFKKEHKIVITMLSAGMSVIYSPHFMRKKDKAQDMNKKISELYATVTKKEIPPHVHSLTLDMLCEDLEGVDVEDVPYIKYTFRQKK</sequence>
<dbReference type="Gene3D" id="1.10.10.2660">
    <property type="entry name" value="Ubiquitin-activating enzyme E1, SCCH domain"/>
    <property type="match status" value="1"/>
</dbReference>
<dbReference type="InterPro" id="IPR042302">
    <property type="entry name" value="E1_FCCH_sf"/>
</dbReference>
<evidence type="ECO:0000256" key="3">
    <source>
        <dbReference type="ARBA" id="ARBA00005673"/>
    </source>
</evidence>
<dbReference type="CDD" id="cd01491">
    <property type="entry name" value="Ube1_repeat1"/>
    <property type="match status" value="1"/>
</dbReference>
<organism evidence="16 17">
    <name type="scientific">Didymodactylos carnosus</name>
    <dbReference type="NCBI Taxonomy" id="1234261"/>
    <lineage>
        <taxon>Eukaryota</taxon>
        <taxon>Metazoa</taxon>
        <taxon>Spiralia</taxon>
        <taxon>Gnathifera</taxon>
        <taxon>Rotifera</taxon>
        <taxon>Eurotatoria</taxon>
        <taxon>Bdelloidea</taxon>
        <taxon>Philodinida</taxon>
        <taxon>Philodinidae</taxon>
        <taxon>Didymodactylos</taxon>
    </lineage>
</organism>
<dbReference type="GO" id="GO:0016925">
    <property type="term" value="P:protein sumoylation"/>
    <property type="evidence" value="ECO:0007669"/>
    <property type="project" value="TreeGrafter"/>
</dbReference>
<dbReference type="InterPro" id="IPR018965">
    <property type="entry name" value="Ub-activating_enz_E1_C"/>
</dbReference>
<dbReference type="InterPro" id="IPR000011">
    <property type="entry name" value="UBQ/SUMO-activ_enz_E1-like"/>
</dbReference>
<dbReference type="PRINTS" id="PR01849">
    <property type="entry name" value="UBIQUITINACT"/>
</dbReference>
<evidence type="ECO:0000313" key="15">
    <source>
        <dbReference type="EMBL" id="CAF0731325.1"/>
    </source>
</evidence>
<dbReference type="InterPro" id="IPR019572">
    <property type="entry name" value="UBA_E1_SCCH"/>
</dbReference>
<evidence type="ECO:0000256" key="4">
    <source>
        <dbReference type="ARBA" id="ARBA00011245"/>
    </source>
</evidence>
<dbReference type="EMBL" id="CAJOBA010000130">
    <property type="protein sequence ID" value="CAF3506803.1"/>
    <property type="molecule type" value="Genomic_DNA"/>
</dbReference>
<dbReference type="FunFam" id="3.40.50.720:FF:000015">
    <property type="entry name" value="Ubiquitin-activating enzyme E1 1"/>
    <property type="match status" value="1"/>
</dbReference>
<dbReference type="FunFam" id="3.10.290.60:FF:000001">
    <property type="entry name" value="Ubiquitin-activating enzyme E1 2"/>
    <property type="match status" value="1"/>
</dbReference>
<feature type="domain" description="Ubiquitin-activating enzyme E1 C-terminal" evidence="14">
    <location>
        <begin position="1009"/>
        <end position="1136"/>
    </location>
</feature>
<evidence type="ECO:0000313" key="16">
    <source>
        <dbReference type="EMBL" id="CAF3506803.1"/>
    </source>
</evidence>
<dbReference type="Proteomes" id="UP000682733">
    <property type="component" value="Unassembled WGS sequence"/>
</dbReference>
<feature type="region of interest" description="Disordered" evidence="13">
    <location>
        <begin position="34"/>
        <end position="108"/>
    </location>
</feature>
<dbReference type="Gene3D" id="2.40.30.180">
    <property type="entry name" value="Ubiquitin-activating enzyme E1, FCCH domain"/>
    <property type="match status" value="1"/>
</dbReference>
<dbReference type="GO" id="GO:0005737">
    <property type="term" value="C:cytoplasm"/>
    <property type="evidence" value="ECO:0007669"/>
    <property type="project" value="TreeGrafter"/>
</dbReference>
<keyword evidence="8 12" id="KW-0833">Ubl conjugation pathway</keyword>
<dbReference type="FunFam" id="3.50.50.80:FF:000001">
    <property type="entry name" value="ubiquitin-like modifier-activating enzyme 1"/>
    <property type="match status" value="1"/>
</dbReference>
<dbReference type="SMART" id="SM00985">
    <property type="entry name" value="UBA_e1_C"/>
    <property type="match status" value="1"/>
</dbReference>
<evidence type="ECO:0000256" key="7">
    <source>
        <dbReference type="ARBA" id="ARBA00022741"/>
    </source>
</evidence>
<dbReference type="Pfam" id="PF00899">
    <property type="entry name" value="ThiF"/>
    <property type="match status" value="1"/>
</dbReference>
<keyword evidence="7 12" id="KW-0547">Nucleotide-binding</keyword>
<feature type="compositionally biased region" description="Low complexity" evidence="13">
    <location>
        <begin position="500"/>
        <end position="519"/>
    </location>
</feature>
<gene>
    <name evidence="15" type="ORF">OVA965_LOCUS824</name>
    <name evidence="16" type="ORF">TMI583_LOCUS825</name>
</gene>